<accession>A0A1J9R288</accession>
<keyword evidence="4" id="KW-1185">Reference proteome</keyword>
<dbReference type="EMBL" id="LGTZ01001166">
    <property type="protein sequence ID" value="OJD22116.1"/>
    <property type="molecule type" value="Genomic_DNA"/>
</dbReference>
<feature type="region of interest" description="Disordered" evidence="1">
    <location>
        <begin position="61"/>
        <end position="180"/>
    </location>
</feature>
<evidence type="ECO:0000313" key="3">
    <source>
        <dbReference type="EMBL" id="OJD22116.1"/>
    </source>
</evidence>
<dbReference type="Pfam" id="PF25545">
    <property type="entry name" value="DUF7924"/>
    <property type="match status" value="1"/>
</dbReference>
<protein>
    <recommendedName>
        <fullName evidence="2">DUF7924 domain-containing protein</fullName>
    </recommendedName>
</protein>
<feature type="compositionally biased region" description="Low complexity" evidence="1">
    <location>
        <begin position="235"/>
        <end position="246"/>
    </location>
</feature>
<gene>
    <name evidence="3" type="ORF">ACJ73_06541</name>
</gene>
<dbReference type="AlphaFoldDB" id="A0A1J9R288"/>
<feature type="compositionally biased region" description="Basic and acidic residues" evidence="1">
    <location>
        <begin position="95"/>
        <end position="106"/>
    </location>
</feature>
<dbReference type="OrthoDB" id="5400850at2759"/>
<evidence type="ECO:0000259" key="2">
    <source>
        <dbReference type="Pfam" id="PF25545"/>
    </source>
</evidence>
<feature type="domain" description="DUF7924" evidence="2">
    <location>
        <begin position="310"/>
        <end position="533"/>
    </location>
</feature>
<organism evidence="3 4">
    <name type="scientific">Blastomyces percursus</name>
    <dbReference type="NCBI Taxonomy" id="1658174"/>
    <lineage>
        <taxon>Eukaryota</taxon>
        <taxon>Fungi</taxon>
        <taxon>Dikarya</taxon>
        <taxon>Ascomycota</taxon>
        <taxon>Pezizomycotina</taxon>
        <taxon>Eurotiomycetes</taxon>
        <taxon>Eurotiomycetidae</taxon>
        <taxon>Onygenales</taxon>
        <taxon>Ajellomycetaceae</taxon>
        <taxon>Blastomyces</taxon>
    </lineage>
</organism>
<sequence>MTAPSKSKPNIQQHQGSAVLRIQGRKRPQGVRKARPRGCPRRSARLKEIALQQFNTAYPSLPVNMAGHQNQGKRPQAIRKRLQEPIRRSLRLRRRQEQTSKKKEAKQSYPYPSPISHNPKEEACYSPHIVPRSPLTSPQHKHQNQKRSREVGDPLPAEHTPKRRRTSRAAVDDTPVEHSPGVEYVSNVCAHNINLIDYWRKEGRWPKGYFEQGSNMSLILARKKSTSSLRRKQSESSSLASSTTPSDQKPREAESAQYKNPRYKIVLETKGSFMRKSELGTTDASKRLCSILLETEQSIPKDSLFRDDLFDKLGEMIQDRNETRVIRDISQLIVPSAEILATYGDTKLTCLIESVNEGWENSIPVTGPRPQPDYSVGFRRSAFTDDQLKKIQPFVGELTDSSYFMATYYMYFPFLTCEVKCGAAALDIADRQNAHSATIAARATVELFKLVKREKEIDREILAFSVSHDHTAVRIYGHYAVLEGEKTNFYRHPIHKFDFTALDGKEKWTAYKFTRNVYDIWMPTHFERICSAIDQIPPDVDFDVSQSELQYSQQSNSESVLALEDDNSQPSQRHIDSAGVTPTTSFTEQTQIFKRPRKKQIDVDGFGDTELGGNLNAFKNIAIASSIAPHPTVEQ</sequence>
<dbReference type="PANTHER" id="PTHR42470">
    <property type="entry name" value="VAST DOMAIN-CONTAINING PROTEIN"/>
    <property type="match status" value="1"/>
</dbReference>
<feature type="compositionally biased region" description="Basic residues" evidence="1">
    <location>
        <begin position="23"/>
        <end position="44"/>
    </location>
</feature>
<feature type="region of interest" description="Disordered" evidence="1">
    <location>
        <begin position="555"/>
        <end position="592"/>
    </location>
</feature>
<feature type="compositionally biased region" description="Polar residues" evidence="1">
    <location>
        <begin position="580"/>
        <end position="592"/>
    </location>
</feature>
<dbReference type="Proteomes" id="UP000242791">
    <property type="component" value="Unassembled WGS sequence"/>
</dbReference>
<evidence type="ECO:0000313" key="4">
    <source>
        <dbReference type="Proteomes" id="UP000242791"/>
    </source>
</evidence>
<name>A0A1J9R288_9EURO</name>
<dbReference type="VEuPathDB" id="FungiDB:ACJ73_06541"/>
<proteinExistence type="predicted"/>
<feature type="region of interest" description="Disordered" evidence="1">
    <location>
        <begin position="1"/>
        <end position="44"/>
    </location>
</feature>
<dbReference type="STRING" id="1658174.A0A1J9R288"/>
<reference evidence="3 4" key="1">
    <citation type="submission" date="2015-08" db="EMBL/GenBank/DDBJ databases">
        <title>Emmonsia species relationships and genome sequence.</title>
        <authorList>
            <person name="Cuomo C.A."/>
            <person name="Schwartz I.S."/>
            <person name="Kenyon C."/>
            <person name="De Hoog G.S."/>
            <person name="Govender N.P."/>
            <person name="Botha A."/>
            <person name="Moreno L."/>
            <person name="De Vries M."/>
            <person name="Munoz J.F."/>
            <person name="Stielow J.B."/>
        </authorList>
    </citation>
    <scope>NUCLEOTIDE SEQUENCE [LARGE SCALE GENOMIC DNA]</scope>
    <source>
        <strain evidence="3 4">EI222</strain>
    </source>
</reference>
<comment type="caution">
    <text evidence="3">The sequence shown here is derived from an EMBL/GenBank/DDBJ whole genome shotgun (WGS) entry which is preliminary data.</text>
</comment>
<feature type="region of interest" description="Disordered" evidence="1">
    <location>
        <begin position="224"/>
        <end position="260"/>
    </location>
</feature>
<feature type="compositionally biased region" description="Polar residues" evidence="1">
    <location>
        <begin position="1"/>
        <end position="16"/>
    </location>
</feature>
<evidence type="ECO:0000256" key="1">
    <source>
        <dbReference type="SAM" id="MobiDB-lite"/>
    </source>
</evidence>
<dbReference type="PANTHER" id="PTHR42470:SF2">
    <property type="match status" value="1"/>
</dbReference>
<dbReference type="InterPro" id="IPR057684">
    <property type="entry name" value="DUF7924"/>
</dbReference>